<dbReference type="Gene3D" id="3.20.20.370">
    <property type="entry name" value="Glycoside hydrolase/deacetylase"/>
    <property type="match status" value="1"/>
</dbReference>
<dbReference type="RefSeq" id="WP_317966339.1">
    <property type="nucleotide sequence ID" value="NZ_CP129118.1"/>
</dbReference>
<evidence type="ECO:0000256" key="1">
    <source>
        <dbReference type="ARBA" id="ARBA00022729"/>
    </source>
</evidence>
<evidence type="ECO:0000259" key="2">
    <source>
        <dbReference type="PROSITE" id="PS51677"/>
    </source>
</evidence>
<dbReference type="PROSITE" id="PS51677">
    <property type="entry name" value="NODB"/>
    <property type="match status" value="1"/>
</dbReference>
<gene>
    <name evidence="3" type="ORF">QWT69_13210</name>
</gene>
<dbReference type="InterPro" id="IPR051398">
    <property type="entry name" value="Polysacch_Deacetylase"/>
</dbReference>
<reference evidence="3 4" key="1">
    <citation type="submission" date="2023-06" db="EMBL/GenBank/DDBJ databases">
        <title>Sporosarcina sp. nov., isolated from Korean tranditional fermented seafood 'Jeotgal'.</title>
        <authorList>
            <person name="Yang A.I."/>
            <person name="Shin N.-R."/>
        </authorList>
    </citation>
    <scope>NUCLEOTIDE SEQUENCE [LARGE SCALE GENOMIC DNA]</scope>
    <source>
        <strain evidence="3 4">T2O-4</strain>
    </source>
</reference>
<accession>A0ABZ0L2Y1</accession>
<dbReference type="Pfam" id="PF01522">
    <property type="entry name" value="Polysacc_deac_1"/>
    <property type="match status" value="1"/>
</dbReference>
<proteinExistence type="predicted"/>
<dbReference type="Gene3D" id="2.30.30.40">
    <property type="entry name" value="SH3 Domains"/>
    <property type="match status" value="1"/>
</dbReference>
<dbReference type="CDD" id="cd10966">
    <property type="entry name" value="CE4_yadE_5s"/>
    <property type="match status" value="1"/>
</dbReference>
<keyword evidence="1" id="KW-0732">Signal</keyword>
<dbReference type="InterPro" id="IPR011330">
    <property type="entry name" value="Glyco_hydro/deAcase_b/a-brl"/>
</dbReference>
<name>A0ABZ0L2Y1_9BACL</name>
<organism evidence="3 4">
    <name type="scientific">Sporosarcina oncorhynchi</name>
    <dbReference type="NCBI Taxonomy" id="3056444"/>
    <lineage>
        <taxon>Bacteria</taxon>
        <taxon>Bacillati</taxon>
        <taxon>Bacillota</taxon>
        <taxon>Bacilli</taxon>
        <taxon>Bacillales</taxon>
        <taxon>Caryophanaceae</taxon>
        <taxon>Sporosarcina</taxon>
    </lineage>
</organism>
<keyword evidence="4" id="KW-1185">Reference proteome</keyword>
<dbReference type="EMBL" id="CP129118">
    <property type="protein sequence ID" value="WOV86820.1"/>
    <property type="molecule type" value="Genomic_DNA"/>
</dbReference>
<evidence type="ECO:0000313" key="3">
    <source>
        <dbReference type="EMBL" id="WOV86820.1"/>
    </source>
</evidence>
<dbReference type="InterPro" id="IPR002509">
    <property type="entry name" value="NODB_dom"/>
</dbReference>
<sequence>MKRKFMCGLVFVGLFVWMVSGSGKWGLAGAAFFNEQLGKVFAQSNQTEPPVVKREFDRVLTLQERQPIYMKEVKFIKVGELEAGQPVVIVDEDEDYYELRLGKMNVYVRKGLGTVEQNKIWVLTEQERFGAVKTARKTMVHEENDLNSPTFMQLEEGYRYSVVREEGNWYIITLGERPGYIHKSSVTLDEGVPVLLYHHMIPHEKMKTTASTVSIEAFEEQIGYLAEQQFTTLSPQQLYDYLEGRLVLPAKAVLITFDDGLLSSKEYAYPILKQYGFTATQHIITSRLLIAKDEQQFDADGPIQYLTAADLVKLKDVFQFEAHTDELHELTDTHIGIGMKLSTEAIFADLQTNITHLPGAVTLAYPYGQYNEAYTSAAKEAGLLLGFTIIEGYANQKDSNYEVRRFGMTDNRSFEQFAAYVDGTMMRR</sequence>
<protein>
    <submittedName>
        <fullName evidence="3">Polysaccharide deacetylase family protein</fullName>
    </submittedName>
</protein>
<feature type="domain" description="NodB homology" evidence="2">
    <location>
        <begin position="251"/>
        <end position="428"/>
    </location>
</feature>
<evidence type="ECO:0000313" key="4">
    <source>
        <dbReference type="Proteomes" id="UP001303902"/>
    </source>
</evidence>
<dbReference type="PANTHER" id="PTHR34216:SF13">
    <property type="entry name" value="XYLANASE_CHITIN DEACETYLASE"/>
    <property type="match status" value="1"/>
</dbReference>
<dbReference type="SUPFAM" id="SSF88713">
    <property type="entry name" value="Glycoside hydrolase/deacetylase"/>
    <property type="match status" value="1"/>
</dbReference>
<dbReference type="Proteomes" id="UP001303902">
    <property type="component" value="Chromosome"/>
</dbReference>
<dbReference type="PANTHER" id="PTHR34216">
    <property type="match status" value="1"/>
</dbReference>